<evidence type="ECO:0000259" key="6">
    <source>
        <dbReference type="Pfam" id="PF01266"/>
    </source>
</evidence>
<comment type="cofactor">
    <cofactor evidence="1">
        <name>FAD</name>
        <dbReference type="ChEBI" id="CHEBI:57692"/>
    </cofactor>
</comment>
<dbReference type="PANTHER" id="PTHR10961">
    <property type="entry name" value="PEROXISOMAL SARCOSINE OXIDASE"/>
    <property type="match status" value="1"/>
</dbReference>
<keyword evidence="5" id="KW-0560">Oxidoreductase</keyword>
<protein>
    <recommendedName>
        <fullName evidence="6">FAD dependent oxidoreductase domain-containing protein</fullName>
    </recommendedName>
</protein>
<evidence type="ECO:0000313" key="8">
    <source>
        <dbReference type="Proteomes" id="UP001521116"/>
    </source>
</evidence>
<evidence type="ECO:0000256" key="1">
    <source>
        <dbReference type="ARBA" id="ARBA00001974"/>
    </source>
</evidence>
<dbReference type="EMBL" id="JAJVDC020000274">
    <property type="protein sequence ID" value="KAL1616199.1"/>
    <property type="molecule type" value="Genomic_DNA"/>
</dbReference>
<dbReference type="PANTHER" id="PTHR10961:SF45">
    <property type="entry name" value="FAD DEPENDENT OXIDOREDUCTASE DOMAIN-CONTAINING PROTEIN-RELATED"/>
    <property type="match status" value="1"/>
</dbReference>
<proteinExistence type="inferred from homology"/>
<dbReference type="Gene3D" id="3.50.50.60">
    <property type="entry name" value="FAD/NAD(P)-binding domain"/>
    <property type="match status" value="1"/>
</dbReference>
<keyword evidence="3" id="KW-0285">Flavoprotein</keyword>
<dbReference type="Gene3D" id="3.30.9.10">
    <property type="entry name" value="D-Amino Acid Oxidase, subunit A, domain 2"/>
    <property type="match status" value="1"/>
</dbReference>
<dbReference type="Proteomes" id="UP001521116">
    <property type="component" value="Unassembled WGS sequence"/>
</dbReference>
<evidence type="ECO:0000256" key="4">
    <source>
        <dbReference type="ARBA" id="ARBA00022827"/>
    </source>
</evidence>
<dbReference type="InterPro" id="IPR006076">
    <property type="entry name" value="FAD-dep_OxRdtase"/>
</dbReference>
<evidence type="ECO:0000256" key="5">
    <source>
        <dbReference type="ARBA" id="ARBA00023002"/>
    </source>
</evidence>
<keyword evidence="4" id="KW-0274">FAD</keyword>
<sequence>MARPAKDDPIVIVGAGVFGLSLALALSSRGYKSISFLDRYLPPVIDGSSVDISRVIRTDYADPLYAKMAKEALDGWMTEYNAFYHHSGFVMLSETPANTYIEKCKQVLREQGKSLEEFNSADKIKDIYPSVQGDLSAMTAYHNPAGGWADAESSIGWLAHRCSLAGISFLTGSQGTVISLKMDGPCIIGVQVASGRAVSASQVILATGAWSNRLVDMSHATSSSGQPVGFIQLTEEEAKGLEKTPVMINLTSGVFCFPPTPDTHVLKVARHGFGYATQVQVEGSNRTVSSPKLDGENATSAFLPHDAEQGLRQGLRQLMPDLADRPFMNCRLCWYTDTPEGNFVVDRHPRFQGSFVATGGAGQ</sequence>
<keyword evidence="8" id="KW-1185">Reference proteome</keyword>
<comment type="caution">
    <text evidence="7">The sequence shown here is derived from an EMBL/GenBank/DDBJ whole genome shotgun (WGS) entry which is preliminary data.</text>
</comment>
<evidence type="ECO:0000256" key="2">
    <source>
        <dbReference type="ARBA" id="ARBA00010989"/>
    </source>
</evidence>
<name>A0ABR3SBJ1_9PEZI</name>
<gene>
    <name evidence="7" type="ORF">SLS56_011496</name>
</gene>
<dbReference type="SUPFAM" id="SSF54373">
    <property type="entry name" value="FAD-linked reductases, C-terminal domain"/>
    <property type="match status" value="1"/>
</dbReference>
<evidence type="ECO:0000256" key="3">
    <source>
        <dbReference type="ARBA" id="ARBA00022630"/>
    </source>
</evidence>
<comment type="similarity">
    <text evidence="2">Belongs to the MSOX/MTOX family.</text>
</comment>
<dbReference type="Pfam" id="PF01266">
    <property type="entry name" value="DAO"/>
    <property type="match status" value="1"/>
</dbReference>
<dbReference type="InterPro" id="IPR045170">
    <property type="entry name" value="MTOX"/>
</dbReference>
<feature type="domain" description="FAD dependent oxidoreductase" evidence="6">
    <location>
        <begin position="10"/>
        <end position="362"/>
    </location>
</feature>
<dbReference type="SUPFAM" id="SSF51905">
    <property type="entry name" value="FAD/NAD(P)-binding domain"/>
    <property type="match status" value="1"/>
</dbReference>
<organism evidence="7 8">
    <name type="scientific">Neofusicoccum ribis</name>
    <dbReference type="NCBI Taxonomy" id="45134"/>
    <lineage>
        <taxon>Eukaryota</taxon>
        <taxon>Fungi</taxon>
        <taxon>Dikarya</taxon>
        <taxon>Ascomycota</taxon>
        <taxon>Pezizomycotina</taxon>
        <taxon>Dothideomycetes</taxon>
        <taxon>Dothideomycetes incertae sedis</taxon>
        <taxon>Botryosphaeriales</taxon>
        <taxon>Botryosphaeriaceae</taxon>
        <taxon>Neofusicoccum</taxon>
    </lineage>
</organism>
<reference evidence="7 8" key="1">
    <citation type="submission" date="2024-02" db="EMBL/GenBank/DDBJ databases">
        <title>De novo assembly and annotation of 12 fungi associated with fruit tree decline syndrome in Ontario, Canada.</title>
        <authorList>
            <person name="Sulman M."/>
            <person name="Ellouze W."/>
            <person name="Ilyukhin E."/>
        </authorList>
    </citation>
    <scope>NUCLEOTIDE SEQUENCE [LARGE SCALE GENOMIC DNA]</scope>
    <source>
        <strain evidence="7 8">M1-105</strain>
    </source>
</reference>
<dbReference type="InterPro" id="IPR036188">
    <property type="entry name" value="FAD/NAD-bd_sf"/>
</dbReference>
<evidence type="ECO:0000313" key="7">
    <source>
        <dbReference type="EMBL" id="KAL1616199.1"/>
    </source>
</evidence>
<accession>A0ABR3SBJ1</accession>